<protein>
    <submittedName>
        <fullName evidence="2">Spore cortex biosynthesis protein YabQ</fullName>
    </submittedName>
</protein>
<evidence type="ECO:0000313" key="3">
    <source>
        <dbReference type="Proteomes" id="UP000198897"/>
    </source>
</evidence>
<dbReference type="InterPro" id="IPR019074">
    <property type="entry name" value="YabQ"/>
</dbReference>
<evidence type="ECO:0000313" key="2">
    <source>
        <dbReference type="EMBL" id="SFG36867.1"/>
    </source>
</evidence>
<accession>A0A1I2RE34</accession>
<dbReference type="Proteomes" id="UP000198897">
    <property type="component" value="Unassembled WGS sequence"/>
</dbReference>
<dbReference type="RefSeq" id="WP_089753582.1">
    <property type="nucleotide sequence ID" value="NZ_FOOG01000038.1"/>
</dbReference>
<feature type="transmembrane region" description="Helical" evidence="1">
    <location>
        <begin position="112"/>
        <end position="136"/>
    </location>
</feature>
<feature type="transmembrane region" description="Helical" evidence="1">
    <location>
        <begin position="6"/>
        <end position="27"/>
    </location>
</feature>
<dbReference type="OrthoDB" id="1653819at2"/>
<evidence type="ECO:0000256" key="1">
    <source>
        <dbReference type="SAM" id="Phobius"/>
    </source>
</evidence>
<organism evidence="2 3">
    <name type="scientific">Halobacillus alkaliphilus</name>
    <dbReference type="NCBI Taxonomy" id="396056"/>
    <lineage>
        <taxon>Bacteria</taxon>
        <taxon>Bacillati</taxon>
        <taxon>Bacillota</taxon>
        <taxon>Bacilli</taxon>
        <taxon>Bacillales</taxon>
        <taxon>Bacillaceae</taxon>
        <taxon>Halobacillus</taxon>
    </lineage>
</organism>
<keyword evidence="1" id="KW-1133">Transmembrane helix</keyword>
<name>A0A1I2RE34_9BACI</name>
<dbReference type="EMBL" id="FOOG01000038">
    <property type="protein sequence ID" value="SFG36867.1"/>
    <property type="molecule type" value="Genomic_DNA"/>
</dbReference>
<proteinExistence type="predicted"/>
<keyword evidence="1" id="KW-0812">Transmembrane</keyword>
<dbReference type="AlphaFoldDB" id="A0A1I2RE34"/>
<sequence>MTLTTQFVTILLMIAGGIFIGASLDTFERLFHRRNKKSWFEIIYQLTFWIFQAAFLFYLLYLANYGELRVYVFLAVLCGYAAYRAILQASYMKMLEVWIRVVTSILRGLKKIFFHLIFIPLKSIFFLIITLLIGIFKILLKGIFLLFLVTFYPIKVVFRLIWRLLPKNTRNYLRRLAGFLDKIKNIGINWFKKFRK</sequence>
<feature type="transmembrane region" description="Helical" evidence="1">
    <location>
        <begin position="68"/>
        <end position="91"/>
    </location>
</feature>
<keyword evidence="3" id="KW-1185">Reference proteome</keyword>
<keyword evidence="1" id="KW-0472">Membrane</keyword>
<reference evidence="3" key="1">
    <citation type="submission" date="2016-10" db="EMBL/GenBank/DDBJ databases">
        <authorList>
            <person name="Varghese N."/>
            <person name="Submissions S."/>
        </authorList>
    </citation>
    <scope>NUCLEOTIDE SEQUENCE [LARGE SCALE GENOMIC DNA]</scope>
    <source>
        <strain evidence="3">FP5</strain>
    </source>
</reference>
<gene>
    <name evidence="2" type="ORF">SAMN05216353_1387</name>
</gene>
<dbReference type="Pfam" id="PF09578">
    <property type="entry name" value="Spore_YabQ"/>
    <property type="match status" value="1"/>
</dbReference>
<dbReference type="NCBIfam" id="TIGR02893">
    <property type="entry name" value="spore_yabQ"/>
    <property type="match status" value="1"/>
</dbReference>
<feature type="transmembrane region" description="Helical" evidence="1">
    <location>
        <begin position="142"/>
        <end position="165"/>
    </location>
</feature>
<feature type="transmembrane region" description="Helical" evidence="1">
    <location>
        <begin position="39"/>
        <end position="62"/>
    </location>
</feature>